<keyword evidence="3" id="KW-1185">Reference proteome</keyword>
<comment type="caution">
    <text evidence="2">The sequence shown here is derived from an EMBL/GenBank/DDBJ whole genome shotgun (WGS) entry which is preliminary data.</text>
</comment>
<evidence type="ECO:0000313" key="2">
    <source>
        <dbReference type="EMBL" id="KAD4585975.1"/>
    </source>
</evidence>
<feature type="region of interest" description="Disordered" evidence="1">
    <location>
        <begin position="85"/>
        <end position="129"/>
    </location>
</feature>
<protein>
    <submittedName>
        <fullName evidence="2">Uncharacterized protein</fullName>
    </submittedName>
</protein>
<name>A0A5N6NG77_9ASTR</name>
<sequence>MILTSSRYAIRRKKTLAYVKNGERGRKPCAKRSYGLSRIAKQRKFQRYCVLGLFAVREDDSEVPSRYTKEQKYLMIPNCFAVREEPLNPPSRRPPPFATSSFGGGPGPLRLNQLIHRPPLAGSVDGNPN</sequence>
<reference evidence="2 3" key="1">
    <citation type="submission" date="2019-05" db="EMBL/GenBank/DDBJ databases">
        <title>Mikania micrantha, genome provides insights into the molecular mechanism of rapid growth.</title>
        <authorList>
            <person name="Liu B."/>
        </authorList>
    </citation>
    <scope>NUCLEOTIDE SEQUENCE [LARGE SCALE GENOMIC DNA]</scope>
    <source>
        <strain evidence="2">NLD-2019</strain>
        <tissue evidence="2">Leaf</tissue>
    </source>
</reference>
<evidence type="ECO:0000313" key="3">
    <source>
        <dbReference type="Proteomes" id="UP000326396"/>
    </source>
</evidence>
<evidence type="ECO:0000256" key="1">
    <source>
        <dbReference type="SAM" id="MobiDB-lite"/>
    </source>
</evidence>
<accession>A0A5N6NG77</accession>
<dbReference type="Proteomes" id="UP000326396">
    <property type="component" value="Linkage Group LG2"/>
</dbReference>
<organism evidence="2 3">
    <name type="scientific">Mikania micrantha</name>
    <name type="common">bitter vine</name>
    <dbReference type="NCBI Taxonomy" id="192012"/>
    <lineage>
        <taxon>Eukaryota</taxon>
        <taxon>Viridiplantae</taxon>
        <taxon>Streptophyta</taxon>
        <taxon>Embryophyta</taxon>
        <taxon>Tracheophyta</taxon>
        <taxon>Spermatophyta</taxon>
        <taxon>Magnoliopsida</taxon>
        <taxon>eudicotyledons</taxon>
        <taxon>Gunneridae</taxon>
        <taxon>Pentapetalae</taxon>
        <taxon>asterids</taxon>
        <taxon>campanulids</taxon>
        <taxon>Asterales</taxon>
        <taxon>Asteraceae</taxon>
        <taxon>Asteroideae</taxon>
        <taxon>Heliantheae alliance</taxon>
        <taxon>Eupatorieae</taxon>
        <taxon>Mikania</taxon>
    </lineage>
</organism>
<feature type="compositionally biased region" description="Pro residues" evidence="1">
    <location>
        <begin position="87"/>
        <end position="97"/>
    </location>
</feature>
<dbReference type="AlphaFoldDB" id="A0A5N6NG77"/>
<proteinExistence type="predicted"/>
<gene>
    <name evidence="2" type="ORF">E3N88_23576</name>
</gene>
<dbReference type="EMBL" id="SZYD01000012">
    <property type="protein sequence ID" value="KAD4585975.1"/>
    <property type="molecule type" value="Genomic_DNA"/>
</dbReference>